<dbReference type="Proteomes" id="UP000238314">
    <property type="component" value="Unassembled WGS sequence"/>
</dbReference>
<accession>A0A2S7KHQ4</accession>
<dbReference type="OrthoDB" id="1150286at2"/>
<dbReference type="EMBL" id="MUGO01000003">
    <property type="protein sequence ID" value="PQA96417.1"/>
    <property type="molecule type" value="Genomic_DNA"/>
</dbReference>
<organism evidence="1 2">
    <name type="scientific">Chryseobacterium piscicola</name>
    <dbReference type="NCBI Taxonomy" id="551459"/>
    <lineage>
        <taxon>Bacteria</taxon>
        <taxon>Pseudomonadati</taxon>
        <taxon>Bacteroidota</taxon>
        <taxon>Flavobacteriia</taxon>
        <taxon>Flavobacteriales</taxon>
        <taxon>Weeksellaceae</taxon>
        <taxon>Chryseobacterium group</taxon>
        <taxon>Chryseobacterium</taxon>
    </lineage>
</organism>
<evidence type="ECO:0000313" key="2">
    <source>
        <dbReference type="Proteomes" id="UP000238314"/>
    </source>
</evidence>
<protein>
    <submittedName>
        <fullName evidence="1">Uncharacterized protein</fullName>
    </submittedName>
</protein>
<gene>
    <name evidence="1" type="ORF">B0A70_04685</name>
</gene>
<sequence>MMAIQNEEYVPIADTLLRSLTRDLTIFEAENHLFNSDYLAAMQSKTDEVRMKETGDIALIRQKQSTQELYEIGNNLNKPLKLVNLVFSKAKVETSLASDVLKKIRNRNFEGALLCLSSLQQIVSANSALLVANGMKEDFPDTLENIFNTMTLKSNEQTSLQQQRKAFTATNKNLYKELYVYISEVAKLGKIIFQGEQKATEYTLDHLLAFVHSSRGNKGGSLPKTNTQ</sequence>
<reference evidence="1 2" key="1">
    <citation type="submission" date="2016-11" db="EMBL/GenBank/DDBJ databases">
        <title>Whole genomes of Flavobacteriaceae.</title>
        <authorList>
            <person name="Stine C."/>
            <person name="Li C."/>
            <person name="Tadesse D."/>
        </authorList>
    </citation>
    <scope>NUCLEOTIDE SEQUENCE [LARGE SCALE GENOMIC DNA]</scope>
    <source>
        <strain evidence="1 2">DSM 21068</strain>
    </source>
</reference>
<name>A0A2S7KHQ4_9FLAO</name>
<dbReference type="AlphaFoldDB" id="A0A2S7KHQ4"/>
<proteinExistence type="predicted"/>
<keyword evidence="2" id="KW-1185">Reference proteome</keyword>
<evidence type="ECO:0000313" key="1">
    <source>
        <dbReference type="EMBL" id="PQA96417.1"/>
    </source>
</evidence>
<dbReference type="RefSeq" id="WP_105170173.1">
    <property type="nucleotide sequence ID" value="NZ_FTOJ01000001.1"/>
</dbReference>
<comment type="caution">
    <text evidence="1">The sequence shown here is derived from an EMBL/GenBank/DDBJ whole genome shotgun (WGS) entry which is preliminary data.</text>
</comment>